<organism evidence="1 2">
    <name type="scientific">Araneus ventricosus</name>
    <name type="common">Orbweaver spider</name>
    <name type="synonym">Epeira ventricosa</name>
    <dbReference type="NCBI Taxonomy" id="182803"/>
    <lineage>
        <taxon>Eukaryota</taxon>
        <taxon>Metazoa</taxon>
        <taxon>Ecdysozoa</taxon>
        <taxon>Arthropoda</taxon>
        <taxon>Chelicerata</taxon>
        <taxon>Arachnida</taxon>
        <taxon>Araneae</taxon>
        <taxon>Araneomorphae</taxon>
        <taxon>Entelegynae</taxon>
        <taxon>Araneoidea</taxon>
        <taxon>Araneidae</taxon>
        <taxon>Araneus</taxon>
    </lineage>
</organism>
<name>A0A4Y2QSZ4_ARAVE</name>
<reference evidence="1 2" key="1">
    <citation type="journal article" date="2019" name="Sci. Rep.">
        <title>Orb-weaving spider Araneus ventricosus genome elucidates the spidroin gene catalogue.</title>
        <authorList>
            <person name="Kono N."/>
            <person name="Nakamura H."/>
            <person name="Ohtoshi R."/>
            <person name="Moran D.A.P."/>
            <person name="Shinohara A."/>
            <person name="Yoshida Y."/>
            <person name="Fujiwara M."/>
            <person name="Mori M."/>
            <person name="Tomita M."/>
            <person name="Arakawa K."/>
        </authorList>
    </citation>
    <scope>NUCLEOTIDE SEQUENCE [LARGE SCALE GENOMIC DNA]</scope>
</reference>
<dbReference type="OrthoDB" id="6485787at2759"/>
<evidence type="ECO:0000313" key="1">
    <source>
        <dbReference type="EMBL" id="GBN66494.1"/>
    </source>
</evidence>
<keyword evidence="2" id="KW-1185">Reference proteome</keyword>
<comment type="caution">
    <text evidence="1">The sequence shown here is derived from an EMBL/GenBank/DDBJ whole genome shotgun (WGS) entry which is preliminary data.</text>
</comment>
<evidence type="ECO:0000313" key="2">
    <source>
        <dbReference type="Proteomes" id="UP000499080"/>
    </source>
</evidence>
<dbReference type="AlphaFoldDB" id="A0A4Y2QSZ4"/>
<proteinExistence type="predicted"/>
<sequence length="110" mass="12206">MGKKPVPFSGHHIVSCKPEKRFDKFFVIHTISSSKETFETVSPFLVQRAIVSTIGEVNSIRKLRSGDLLVEVNSLKQAQQIVKLKSLETIQISVTPHRTLNSCKGVITCG</sequence>
<dbReference type="Proteomes" id="UP000499080">
    <property type="component" value="Unassembled WGS sequence"/>
</dbReference>
<dbReference type="EMBL" id="BGPR01223021">
    <property type="protein sequence ID" value="GBN66494.1"/>
    <property type="molecule type" value="Genomic_DNA"/>
</dbReference>
<accession>A0A4Y2QSZ4</accession>
<gene>
    <name evidence="1" type="ORF">AVEN_2701_1</name>
</gene>
<protein>
    <submittedName>
        <fullName evidence="1">Uncharacterized protein</fullName>
    </submittedName>
</protein>